<dbReference type="EMBL" id="MU826829">
    <property type="protein sequence ID" value="KAJ7374151.1"/>
    <property type="molecule type" value="Genomic_DNA"/>
</dbReference>
<dbReference type="PRINTS" id="PR00457">
    <property type="entry name" value="ANPEROXIDASE"/>
</dbReference>
<feature type="binding site" description="axial binding residue" evidence="4">
    <location>
        <position position="246"/>
    </location>
    <ligand>
        <name>heme b</name>
        <dbReference type="ChEBI" id="CHEBI:60344"/>
    </ligand>
    <ligandPart>
        <name>Fe</name>
        <dbReference type="ChEBI" id="CHEBI:18248"/>
    </ligandPart>
</feature>
<evidence type="ECO:0000256" key="4">
    <source>
        <dbReference type="PIRSR" id="PIRSR619791-2"/>
    </source>
</evidence>
<dbReference type="Pfam" id="PF03098">
    <property type="entry name" value="An_peroxidase"/>
    <property type="match status" value="1"/>
</dbReference>
<dbReference type="GO" id="GO:0046872">
    <property type="term" value="F:metal ion binding"/>
    <property type="evidence" value="ECO:0007669"/>
    <property type="project" value="UniProtKB-KW"/>
</dbReference>
<dbReference type="CDD" id="cd09823">
    <property type="entry name" value="peroxinectin_like"/>
    <property type="match status" value="1"/>
</dbReference>
<dbReference type="PROSITE" id="PS50292">
    <property type="entry name" value="PEROXIDASE_3"/>
    <property type="match status" value="1"/>
</dbReference>
<keyword evidence="4" id="KW-0408">Iron</keyword>
<sequence>MTWGQFLDHDVTLTELIPEVDCGVNNKPCPIDPRCIGINITEWDMLAFNQSAQCIPLRRSLIKDGEQVNIITSYIDGSQVYGSDDELAERLRDPNDRKLLDTRPFVTSLGGHSLLPEADEEAFCRSPNTKDKPCFIAGDVRVNENQALMAMHTLWVREHNRIANHLHKLNPKWLDDKVFQETRKIVIAELQHITYNEWLSVLFDQSVRDKAHITLEPNGMFFNGYDPTVNPEMFNSFATAALRMGHTLVRNFFQLLSNPKFRRSSRLLSRGFIPTREFFNPALLFLGRKINFIGEILAGLVTVRAQQIDGNFVDDLREQLIIEGNIVGDLPAINIQRGRDHGLPSYVKFREACGGGVVKSFDDLQDIISKEQRDRLNRAYRGTVQDIDLFAGGISEFPAPGSVLGPTFTCIITQQFKNVRFGDRFWYERKTNNVPRFKIFIYPNMAFTLPQLTEIRKSSLARVMCDNTDSVFFIQEKVFLPRNFKGANPVVDCDFLKKVNLDEFKEGNSAAMA</sequence>
<dbReference type="GO" id="GO:0020037">
    <property type="term" value="F:heme binding"/>
    <property type="evidence" value="ECO:0007669"/>
    <property type="project" value="InterPro"/>
</dbReference>
<organism evidence="5 6">
    <name type="scientific">Desmophyllum pertusum</name>
    <dbReference type="NCBI Taxonomy" id="174260"/>
    <lineage>
        <taxon>Eukaryota</taxon>
        <taxon>Metazoa</taxon>
        <taxon>Cnidaria</taxon>
        <taxon>Anthozoa</taxon>
        <taxon>Hexacorallia</taxon>
        <taxon>Scleractinia</taxon>
        <taxon>Caryophylliina</taxon>
        <taxon>Caryophylliidae</taxon>
        <taxon>Desmophyllum</taxon>
    </lineage>
</organism>
<keyword evidence="6" id="KW-1185">Reference proteome</keyword>
<dbReference type="PANTHER" id="PTHR11475:SF4">
    <property type="entry name" value="CHORION PEROXIDASE"/>
    <property type="match status" value="1"/>
</dbReference>
<evidence type="ECO:0000256" key="1">
    <source>
        <dbReference type="ARBA" id="ARBA00004613"/>
    </source>
</evidence>
<keyword evidence="4" id="KW-0349">Heme</keyword>
<comment type="subcellular location">
    <subcellularLocation>
        <location evidence="1">Secreted</location>
    </subcellularLocation>
</comment>
<evidence type="ECO:0008006" key="7">
    <source>
        <dbReference type="Google" id="ProtNLM"/>
    </source>
</evidence>
<comment type="caution">
    <text evidence="5">The sequence shown here is derived from an EMBL/GenBank/DDBJ whole genome shotgun (WGS) entry which is preliminary data.</text>
</comment>
<dbReference type="PANTHER" id="PTHR11475">
    <property type="entry name" value="OXIDASE/PEROXIDASE"/>
    <property type="match status" value="1"/>
</dbReference>
<dbReference type="GO" id="GO:0006979">
    <property type="term" value="P:response to oxidative stress"/>
    <property type="evidence" value="ECO:0007669"/>
    <property type="project" value="InterPro"/>
</dbReference>
<gene>
    <name evidence="5" type="ORF">OS493_009490</name>
</gene>
<evidence type="ECO:0000313" key="6">
    <source>
        <dbReference type="Proteomes" id="UP001163046"/>
    </source>
</evidence>
<keyword evidence="2" id="KW-0964">Secreted</keyword>
<dbReference type="Proteomes" id="UP001163046">
    <property type="component" value="Unassembled WGS sequence"/>
</dbReference>
<dbReference type="InterPro" id="IPR037120">
    <property type="entry name" value="Haem_peroxidase_sf_animal"/>
</dbReference>
<evidence type="ECO:0000313" key="5">
    <source>
        <dbReference type="EMBL" id="KAJ7374151.1"/>
    </source>
</evidence>
<dbReference type="SUPFAM" id="SSF48113">
    <property type="entry name" value="Heme-dependent peroxidases"/>
    <property type="match status" value="1"/>
</dbReference>
<dbReference type="AlphaFoldDB" id="A0A9W9Z363"/>
<dbReference type="InterPro" id="IPR019791">
    <property type="entry name" value="Haem_peroxidase_animal"/>
</dbReference>
<dbReference type="InterPro" id="IPR010255">
    <property type="entry name" value="Haem_peroxidase_sf"/>
</dbReference>
<accession>A0A9W9Z363</accession>
<dbReference type="OrthoDB" id="823504at2759"/>
<reference evidence="5" key="1">
    <citation type="submission" date="2023-01" db="EMBL/GenBank/DDBJ databases">
        <title>Genome assembly of the deep-sea coral Lophelia pertusa.</title>
        <authorList>
            <person name="Herrera S."/>
            <person name="Cordes E."/>
        </authorList>
    </citation>
    <scope>NUCLEOTIDE SEQUENCE</scope>
    <source>
        <strain evidence="5">USNM1676648</strain>
        <tissue evidence="5">Polyp</tissue>
    </source>
</reference>
<dbReference type="Gene3D" id="1.10.640.10">
    <property type="entry name" value="Haem peroxidase domain superfamily, animal type"/>
    <property type="match status" value="1"/>
</dbReference>
<evidence type="ECO:0000256" key="3">
    <source>
        <dbReference type="ARBA" id="ARBA00023180"/>
    </source>
</evidence>
<keyword evidence="4" id="KW-0479">Metal-binding</keyword>
<evidence type="ECO:0000256" key="2">
    <source>
        <dbReference type="ARBA" id="ARBA00022525"/>
    </source>
</evidence>
<keyword evidence="3" id="KW-0325">Glycoprotein</keyword>
<protein>
    <recommendedName>
        <fullName evidence="7">Peroxidase</fullName>
    </recommendedName>
</protein>
<name>A0A9W9Z363_9CNID</name>
<proteinExistence type="predicted"/>
<dbReference type="GO" id="GO:0005576">
    <property type="term" value="C:extracellular region"/>
    <property type="evidence" value="ECO:0007669"/>
    <property type="project" value="UniProtKB-SubCell"/>
</dbReference>
<dbReference type="GO" id="GO:0004601">
    <property type="term" value="F:peroxidase activity"/>
    <property type="evidence" value="ECO:0007669"/>
    <property type="project" value="InterPro"/>
</dbReference>